<evidence type="ECO:0000313" key="2">
    <source>
        <dbReference type="Proteomes" id="UP000199035"/>
    </source>
</evidence>
<dbReference type="Proteomes" id="UP000199035">
    <property type="component" value="Unassembled WGS sequence"/>
</dbReference>
<sequence length="47" mass="5368">MKVSEMTYKQLPTVLAGTLKVKNAPTLDWELCGKLIEKEKISLIRSY</sequence>
<accession>A0A1H3MBZ2</accession>
<dbReference type="EMBL" id="FNPK01000025">
    <property type="protein sequence ID" value="SDY74217.1"/>
    <property type="molecule type" value="Genomic_DNA"/>
</dbReference>
<organism evidence="1 2">
    <name type="scientific">Acinetobacter kyonggiensis</name>
    <dbReference type="NCBI Taxonomy" id="595670"/>
    <lineage>
        <taxon>Bacteria</taxon>
        <taxon>Pseudomonadati</taxon>
        <taxon>Pseudomonadota</taxon>
        <taxon>Gammaproteobacteria</taxon>
        <taxon>Moraxellales</taxon>
        <taxon>Moraxellaceae</taxon>
        <taxon>Acinetobacter</taxon>
    </lineage>
</organism>
<gene>
    <name evidence="1" type="ORF">SAMN05421643_12533</name>
</gene>
<name>A0A1H3MBZ2_9GAMM</name>
<keyword evidence="2" id="KW-1185">Reference proteome</keyword>
<evidence type="ECO:0000313" key="1">
    <source>
        <dbReference type="EMBL" id="SDY74217.1"/>
    </source>
</evidence>
<protein>
    <submittedName>
        <fullName evidence="1">Uncharacterized protein</fullName>
    </submittedName>
</protein>
<reference evidence="2" key="1">
    <citation type="submission" date="2016-10" db="EMBL/GenBank/DDBJ databases">
        <authorList>
            <person name="Varghese N."/>
            <person name="Submissions S."/>
        </authorList>
    </citation>
    <scope>NUCLEOTIDE SEQUENCE [LARGE SCALE GENOMIC DNA]</scope>
    <source>
        <strain evidence="2">ANC 5109</strain>
    </source>
</reference>
<proteinExistence type="predicted"/>
<dbReference type="AlphaFoldDB" id="A0A1H3MBZ2"/>